<evidence type="ECO:0000256" key="4">
    <source>
        <dbReference type="ARBA" id="ARBA00022475"/>
    </source>
</evidence>
<evidence type="ECO:0000256" key="9">
    <source>
        <dbReference type="ARBA" id="ARBA00023136"/>
    </source>
</evidence>
<dbReference type="SUPFAM" id="SSF74653">
    <property type="entry name" value="TolA/TonB C-terminal domain"/>
    <property type="match status" value="1"/>
</dbReference>
<comment type="subcellular location">
    <subcellularLocation>
        <location evidence="1">Cell inner membrane</location>
        <topology evidence="1">Single-pass membrane protein</topology>
        <orientation evidence="1">Periplasmic side</orientation>
    </subcellularLocation>
</comment>
<dbReference type="GO" id="GO:0031992">
    <property type="term" value="F:energy transducer activity"/>
    <property type="evidence" value="ECO:0007669"/>
    <property type="project" value="TreeGrafter"/>
</dbReference>
<dbReference type="InterPro" id="IPR051045">
    <property type="entry name" value="TonB-dependent_transducer"/>
</dbReference>
<comment type="similarity">
    <text evidence="2">Belongs to the TonB family.</text>
</comment>
<accession>A0A4Z0PWM2</accession>
<dbReference type="PANTHER" id="PTHR33446">
    <property type="entry name" value="PROTEIN TONB-RELATED"/>
    <property type="match status" value="1"/>
</dbReference>
<keyword evidence="5" id="KW-0997">Cell inner membrane</keyword>
<gene>
    <name evidence="11" type="ORF">E5K00_15665</name>
</gene>
<feature type="domain" description="TonB C-terminal" evidence="10">
    <location>
        <begin position="163"/>
        <end position="254"/>
    </location>
</feature>
<evidence type="ECO:0000256" key="6">
    <source>
        <dbReference type="ARBA" id="ARBA00022692"/>
    </source>
</evidence>
<dbReference type="AlphaFoldDB" id="A0A4Z0PWM2"/>
<name>A0A4Z0PWM2_9BACT</name>
<keyword evidence="6" id="KW-0812">Transmembrane</keyword>
<proteinExistence type="inferred from homology"/>
<evidence type="ECO:0000256" key="7">
    <source>
        <dbReference type="ARBA" id="ARBA00022927"/>
    </source>
</evidence>
<evidence type="ECO:0000256" key="8">
    <source>
        <dbReference type="ARBA" id="ARBA00022989"/>
    </source>
</evidence>
<dbReference type="Proteomes" id="UP000297549">
    <property type="component" value="Unassembled WGS sequence"/>
</dbReference>
<reference evidence="11 12" key="1">
    <citation type="submission" date="2019-04" db="EMBL/GenBank/DDBJ databases">
        <authorList>
            <person name="Feng G."/>
            <person name="Zhang J."/>
            <person name="Zhu H."/>
        </authorList>
    </citation>
    <scope>NUCLEOTIDE SEQUENCE [LARGE SCALE GENOMIC DNA]</scope>
    <source>
        <strain evidence="11 12">JCM 31653</strain>
    </source>
</reference>
<evidence type="ECO:0000256" key="5">
    <source>
        <dbReference type="ARBA" id="ARBA00022519"/>
    </source>
</evidence>
<dbReference type="Gene3D" id="3.30.1150.10">
    <property type="match status" value="1"/>
</dbReference>
<dbReference type="PROSITE" id="PS52015">
    <property type="entry name" value="TONB_CTD"/>
    <property type="match status" value="1"/>
</dbReference>
<evidence type="ECO:0000259" key="10">
    <source>
        <dbReference type="PROSITE" id="PS52015"/>
    </source>
</evidence>
<keyword evidence="4" id="KW-1003">Cell membrane</keyword>
<dbReference type="GO" id="GO:0015031">
    <property type="term" value="P:protein transport"/>
    <property type="evidence" value="ECO:0007669"/>
    <property type="project" value="UniProtKB-KW"/>
</dbReference>
<protein>
    <submittedName>
        <fullName evidence="11">TonB family protein</fullName>
    </submittedName>
</protein>
<organism evidence="11 12">
    <name type="scientific">Hymenobacter aquaticus</name>
    <dbReference type="NCBI Taxonomy" id="1867101"/>
    <lineage>
        <taxon>Bacteria</taxon>
        <taxon>Pseudomonadati</taxon>
        <taxon>Bacteroidota</taxon>
        <taxon>Cytophagia</taxon>
        <taxon>Cytophagales</taxon>
        <taxon>Hymenobacteraceae</taxon>
        <taxon>Hymenobacter</taxon>
    </lineage>
</organism>
<dbReference type="InterPro" id="IPR006260">
    <property type="entry name" value="TonB/TolA_C"/>
</dbReference>
<dbReference type="Pfam" id="PF03544">
    <property type="entry name" value="TonB_C"/>
    <property type="match status" value="1"/>
</dbReference>
<dbReference type="GO" id="GO:0098797">
    <property type="term" value="C:plasma membrane protein complex"/>
    <property type="evidence" value="ECO:0007669"/>
    <property type="project" value="TreeGrafter"/>
</dbReference>
<keyword evidence="9" id="KW-0472">Membrane</keyword>
<dbReference type="InterPro" id="IPR037682">
    <property type="entry name" value="TonB_C"/>
</dbReference>
<comment type="caution">
    <text evidence="11">The sequence shown here is derived from an EMBL/GenBank/DDBJ whole genome shotgun (WGS) entry which is preliminary data.</text>
</comment>
<keyword evidence="7" id="KW-0653">Protein transport</keyword>
<evidence type="ECO:0000256" key="2">
    <source>
        <dbReference type="ARBA" id="ARBA00006555"/>
    </source>
</evidence>
<evidence type="ECO:0000256" key="3">
    <source>
        <dbReference type="ARBA" id="ARBA00022448"/>
    </source>
</evidence>
<keyword evidence="8" id="KW-1133">Transmembrane helix</keyword>
<evidence type="ECO:0000256" key="1">
    <source>
        <dbReference type="ARBA" id="ARBA00004383"/>
    </source>
</evidence>
<keyword evidence="3" id="KW-0813">Transport</keyword>
<dbReference type="OrthoDB" id="1039448at2"/>
<dbReference type="Gene3D" id="3.90.930.1">
    <property type="match status" value="1"/>
</dbReference>
<dbReference type="PANTHER" id="PTHR33446:SF2">
    <property type="entry name" value="PROTEIN TONB"/>
    <property type="match status" value="1"/>
</dbReference>
<dbReference type="SUPFAM" id="SSF82185">
    <property type="entry name" value="Histone H3 K4-specific methyltransferase SET7/9 N-terminal domain"/>
    <property type="match status" value="1"/>
</dbReference>
<evidence type="ECO:0000313" key="11">
    <source>
        <dbReference type="EMBL" id="TGE21709.1"/>
    </source>
</evidence>
<dbReference type="GO" id="GO:0055085">
    <property type="term" value="P:transmembrane transport"/>
    <property type="evidence" value="ECO:0007669"/>
    <property type="project" value="InterPro"/>
</dbReference>
<evidence type="ECO:0000313" key="12">
    <source>
        <dbReference type="Proteomes" id="UP000297549"/>
    </source>
</evidence>
<dbReference type="NCBIfam" id="TIGR01352">
    <property type="entry name" value="tonB_Cterm"/>
    <property type="match status" value="1"/>
</dbReference>
<dbReference type="RefSeq" id="WP_135464255.1">
    <property type="nucleotide sequence ID" value="NZ_SRLC01000002.1"/>
</dbReference>
<dbReference type="EMBL" id="SRLC01000002">
    <property type="protein sequence ID" value="TGE21709.1"/>
    <property type="molecule type" value="Genomic_DNA"/>
</dbReference>
<sequence length="254" mass="28299">MFPCVSRLAATPFLTGTLLALPLLGFGQETKKVKTFLSNPRRTELYSVLQSDKTVRHGSYRLLNFQHNPIVTGHYTQGVKDSTWTHYGWNGKNLFTKGAYQDDRRVGEWELYNDKGELLSKYNFTTQQLTIIKPATAPEPKAPVVRLLHPAPNGQTTPDANPFLLAGDALAYMLNIRYPSAALQKQVTGVVKIAFTIDQHGQPSDYHLTQGIGSGCDEEAMRVVKSYPNDWLPAYLAGQPVAVEYEVPVTFTIL</sequence>
<keyword evidence="12" id="KW-1185">Reference proteome</keyword>